<dbReference type="InterPro" id="IPR010982">
    <property type="entry name" value="Lambda_DNA-bd_dom_sf"/>
</dbReference>
<dbReference type="PROSITE" id="PS50943">
    <property type="entry name" value="HTH_CROC1"/>
    <property type="match status" value="1"/>
</dbReference>
<dbReference type="GO" id="GO:0003677">
    <property type="term" value="F:DNA binding"/>
    <property type="evidence" value="ECO:0007669"/>
    <property type="project" value="InterPro"/>
</dbReference>
<dbReference type="Pfam" id="PF01381">
    <property type="entry name" value="HTH_3"/>
    <property type="match status" value="1"/>
</dbReference>
<evidence type="ECO:0000313" key="2">
    <source>
        <dbReference type="EMBL" id="KAA6329733.1"/>
    </source>
</evidence>
<dbReference type="InterPro" id="IPR001387">
    <property type="entry name" value="Cro/C1-type_HTH"/>
</dbReference>
<name>A0A5J4RAJ7_9ZZZZ</name>
<dbReference type="Gene3D" id="1.10.260.40">
    <property type="entry name" value="lambda repressor-like DNA-binding domains"/>
    <property type="match status" value="1"/>
</dbReference>
<evidence type="ECO:0000259" key="1">
    <source>
        <dbReference type="PROSITE" id="PS50943"/>
    </source>
</evidence>
<feature type="domain" description="HTH cro/C1-type" evidence="1">
    <location>
        <begin position="13"/>
        <end position="69"/>
    </location>
</feature>
<dbReference type="SUPFAM" id="SSF47413">
    <property type="entry name" value="lambda repressor-like DNA-binding domains"/>
    <property type="match status" value="1"/>
</dbReference>
<dbReference type="EMBL" id="SNRY01001604">
    <property type="protein sequence ID" value="KAA6329733.1"/>
    <property type="molecule type" value="Genomic_DNA"/>
</dbReference>
<gene>
    <name evidence="2" type="ORF">EZS27_021493</name>
</gene>
<dbReference type="CDD" id="cd00093">
    <property type="entry name" value="HTH_XRE"/>
    <property type="match status" value="1"/>
</dbReference>
<reference evidence="2" key="1">
    <citation type="submission" date="2019-03" db="EMBL/GenBank/DDBJ databases">
        <title>Single cell metagenomics reveals metabolic interactions within the superorganism composed of flagellate Streblomastix strix and complex community of Bacteroidetes bacteria on its surface.</title>
        <authorList>
            <person name="Treitli S.C."/>
            <person name="Kolisko M."/>
            <person name="Husnik F."/>
            <person name="Keeling P."/>
            <person name="Hampl V."/>
        </authorList>
    </citation>
    <scope>NUCLEOTIDE SEQUENCE</scope>
    <source>
        <strain evidence="2">STM</strain>
    </source>
</reference>
<sequence>MKKRIHLYTSNVMKELRMKNNWSQQLLADKMGISRSFLKSIENETAPDHLNVFHLNLLGEIFNVSPRIFLPETSILED</sequence>
<proteinExistence type="predicted"/>
<dbReference type="AlphaFoldDB" id="A0A5J4RAJ7"/>
<organism evidence="2">
    <name type="scientific">termite gut metagenome</name>
    <dbReference type="NCBI Taxonomy" id="433724"/>
    <lineage>
        <taxon>unclassified sequences</taxon>
        <taxon>metagenomes</taxon>
        <taxon>organismal metagenomes</taxon>
    </lineage>
</organism>
<comment type="caution">
    <text evidence="2">The sequence shown here is derived from an EMBL/GenBank/DDBJ whole genome shotgun (WGS) entry which is preliminary data.</text>
</comment>
<protein>
    <recommendedName>
        <fullName evidence="1">HTH cro/C1-type domain-containing protein</fullName>
    </recommendedName>
</protein>
<accession>A0A5J4RAJ7</accession>
<dbReference type="SMART" id="SM00530">
    <property type="entry name" value="HTH_XRE"/>
    <property type="match status" value="1"/>
</dbReference>